<dbReference type="EMBL" id="JAAWWP010000001">
    <property type="protein sequence ID" value="NKI39721.1"/>
    <property type="molecule type" value="Genomic_DNA"/>
</dbReference>
<keyword evidence="4" id="KW-1185">Reference proteome</keyword>
<keyword evidence="2" id="KW-0732">Signal</keyword>
<sequence length="184" mass="19258">MARERVRRRRRALALAAAAALLLVGGPLAVLAADRDREPAAAPGDAVPADRQTLRATDPKTRVTAEIGMEPRAWGTHTVLRLSGVRGPLTCSLYAIGVDGSRETVSTWAVPEGGYRPGRGGSTGGHGPDDRYPPDQQGGPDQRGGSGAYGGLNVEGGASYRPAGIDHFEVRTTQGRRLVTVSNP</sequence>
<dbReference type="Proteomes" id="UP000772196">
    <property type="component" value="Unassembled WGS sequence"/>
</dbReference>
<dbReference type="RefSeq" id="WP_168534641.1">
    <property type="nucleotide sequence ID" value="NZ_JAAWWP010000001.1"/>
</dbReference>
<feature type="compositionally biased region" description="Gly residues" evidence="1">
    <location>
        <begin position="115"/>
        <end position="126"/>
    </location>
</feature>
<feature type="chain" id="PRO_5045735757" evidence="2">
    <location>
        <begin position="33"/>
        <end position="184"/>
    </location>
</feature>
<comment type="caution">
    <text evidence="3">The sequence shown here is derived from an EMBL/GenBank/DDBJ whole genome shotgun (WGS) entry which is preliminary data.</text>
</comment>
<protein>
    <submittedName>
        <fullName evidence="3">Uncharacterized protein</fullName>
    </submittedName>
</protein>
<accession>A0ABX1GY33</accession>
<feature type="compositionally biased region" description="Polar residues" evidence="1">
    <location>
        <begin position="171"/>
        <end position="184"/>
    </location>
</feature>
<feature type="signal peptide" evidence="2">
    <location>
        <begin position="1"/>
        <end position="32"/>
    </location>
</feature>
<proteinExistence type="predicted"/>
<evidence type="ECO:0000313" key="4">
    <source>
        <dbReference type="Proteomes" id="UP000772196"/>
    </source>
</evidence>
<feature type="region of interest" description="Disordered" evidence="1">
    <location>
        <begin position="40"/>
        <end position="60"/>
    </location>
</feature>
<organism evidence="3 4">
    <name type="scientific">Streptomyces physcomitrii</name>
    <dbReference type="NCBI Taxonomy" id="2724184"/>
    <lineage>
        <taxon>Bacteria</taxon>
        <taxon>Bacillati</taxon>
        <taxon>Actinomycetota</taxon>
        <taxon>Actinomycetes</taxon>
        <taxon>Kitasatosporales</taxon>
        <taxon>Streptomycetaceae</taxon>
        <taxon>Streptomyces</taxon>
    </lineage>
</organism>
<evidence type="ECO:0000313" key="3">
    <source>
        <dbReference type="EMBL" id="NKI39721.1"/>
    </source>
</evidence>
<feature type="region of interest" description="Disordered" evidence="1">
    <location>
        <begin position="109"/>
        <end position="184"/>
    </location>
</feature>
<name>A0ABX1GY33_9ACTN</name>
<evidence type="ECO:0000256" key="2">
    <source>
        <dbReference type="SAM" id="SignalP"/>
    </source>
</evidence>
<gene>
    <name evidence="3" type="ORF">HFV08_00295</name>
</gene>
<reference evidence="3 4" key="1">
    <citation type="submission" date="2020-04" db="EMBL/GenBank/DDBJ databases">
        <title>Phylogenetic Diversity and Antibacterial Activity against Ralstonia solanacearum of Endophytic Actinomycete Isolated from Moss.</title>
        <authorList>
            <person name="Zhuang X."/>
        </authorList>
    </citation>
    <scope>NUCLEOTIDE SEQUENCE [LARGE SCALE GENOMIC DNA]</scope>
    <source>
        <strain evidence="3 4">LD120</strain>
    </source>
</reference>
<feature type="compositionally biased region" description="Low complexity" evidence="1">
    <location>
        <begin position="40"/>
        <end position="50"/>
    </location>
</feature>
<feature type="compositionally biased region" description="Gly residues" evidence="1">
    <location>
        <begin position="141"/>
        <end position="154"/>
    </location>
</feature>
<dbReference type="PROSITE" id="PS51318">
    <property type="entry name" value="TAT"/>
    <property type="match status" value="1"/>
</dbReference>
<evidence type="ECO:0000256" key="1">
    <source>
        <dbReference type="SAM" id="MobiDB-lite"/>
    </source>
</evidence>
<dbReference type="InterPro" id="IPR006311">
    <property type="entry name" value="TAT_signal"/>
</dbReference>